<dbReference type="GO" id="GO:0008168">
    <property type="term" value="F:methyltransferase activity"/>
    <property type="evidence" value="ECO:0007669"/>
    <property type="project" value="UniProtKB-KW"/>
</dbReference>
<accession>A0A6F8ZD14</accession>
<keyword evidence="2 3" id="KW-0808">Transferase</keyword>
<reference evidence="3 4" key="1">
    <citation type="submission" date="2020-02" db="EMBL/GenBank/DDBJ databases">
        <authorList>
            <person name="Hogendoorn C."/>
        </authorList>
    </citation>
    <scope>NUCLEOTIDE SEQUENCE [LARGE SCALE GENOMIC DNA]</scope>
    <source>
        <strain evidence="3">R501</strain>
    </source>
</reference>
<evidence type="ECO:0000313" key="4">
    <source>
        <dbReference type="Proteomes" id="UP000503399"/>
    </source>
</evidence>
<dbReference type="PANTHER" id="PTHR40048:SF1">
    <property type="entry name" value="RHAMNOSYL O-METHYLTRANSFERASE"/>
    <property type="match status" value="1"/>
</dbReference>
<sequence>MSTQLPVMVQKPSEFQRLLDILRDLRPQSLLEIGVFQGGSLARFATAAAPRALILGIDLAPPPTVPHGPLQRLQLIAGNARDAFVRAQVVDILDGHQLDFLFIDGDHRAALQDFAEYGPLVHPGGIIAFHDIVPGPPSDVGTVPQDWQALKRGRPHLELVENWGQGGYGIGVIWQT</sequence>
<organism evidence="3 4">
    <name type="scientific">Candidatus Hydrogenisulfobacillus filiaventi</name>
    <dbReference type="NCBI Taxonomy" id="2707344"/>
    <lineage>
        <taxon>Bacteria</taxon>
        <taxon>Bacillati</taxon>
        <taxon>Bacillota</taxon>
        <taxon>Clostridia</taxon>
        <taxon>Eubacteriales</taxon>
        <taxon>Clostridiales Family XVII. Incertae Sedis</taxon>
        <taxon>Candidatus Hydrogenisulfobacillus</taxon>
    </lineage>
</organism>
<dbReference type="Proteomes" id="UP000503399">
    <property type="component" value="Chromosome"/>
</dbReference>
<protein>
    <submittedName>
        <fullName evidence="3">O-methyltransferase-like protein</fullName>
    </submittedName>
</protein>
<gene>
    <name evidence="3" type="ORF">R50_0315</name>
</gene>
<dbReference type="InterPro" id="IPR029063">
    <property type="entry name" value="SAM-dependent_MTases_sf"/>
</dbReference>
<dbReference type="GO" id="GO:0032259">
    <property type="term" value="P:methylation"/>
    <property type="evidence" value="ECO:0007669"/>
    <property type="project" value="UniProtKB-KW"/>
</dbReference>
<dbReference type="SUPFAM" id="SSF53335">
    <property type="entry name" value="S-adenosyl-L-methionine-dependent methyltransferases"/>
    <property type="match status" value="1"/>
</dbReference>
<dbReference type="EMBL" id="LR778114">
    <property type="protein sequence ID" value="CAB1127821.1"/>
    <property type="molecule type" value="Genomic_DNA"/>
</dbReference>
<dbReference type="Gene3D" id="3.40.50.150">
    <property type="entry name" value="Vaccinia Virus protein VP39"/>
    <property type="match status" value="1"/>
</dbReference>
<dbReference type="Pfam" id="PF13578">
    <property type="entry name" value="Methyltransf_24"/>
    <property type="match status" value="1"/>
</dbReference>
<dbReference type="GO" id="GO:0005886">
    <property type="term" value="C:plasma membrane"/>
    <property type="evidence" value="ECO:0007669"/>
    <property type="project" value="TreeGrafter"/>
</dbReference>
<keyword evidence="4" id="KW-1185">Reference proteome</keyword>
<evidence type="ECO:0000256" key="2">
    <source>
        <dbReference type="ARBA" id="ARBA00022679"/>
    </source>
</evidence>
<dbReference type="PANTHER" id="PTHR40048">
    <property type="entry name" value="RHAMNOSYL O-METHYLTRANSFERASE"/>
    <property type="match status" value="1"/>
</dbReference>
<dbReference type="KEGG" id="hfv:R50_0315"/>
<evidence type="ECO:0000256" key="1">
    <source>
        <dbReference type="ARBA" id="ARBA00022603"/>
    </source>
</evidence>
<name>A0A6F8ZD14_9FIRM</name>
<evidence type="ECO:0000313" key="3">
    <source>
        <dbReference type="EMBL" id="CAB1127821.1"/>
    </source>
</evidence>
<dbReference type="AlphaFoldDB" id="A0A6F8ZD14"/>
<proteinExistence type="predicted"/>
<keyword evidence="1 3" id="KW-0489">Methyltransferase</keyword>